<feature type="domain" description="YcdB/YcdC repeated" evidence="1">
    <location>
        <begin position="250"/>
        <end position="414"/>
    </location>
</feature>
<keyword evidence="3" id="KW-1185">Reference proteome</keyword>
<gene>
    <name evidence="2" type="ORF">O3V59_05540</name>
</gene>
<sequence length="493" mass="55735">MRKQAAADMETALNGLRKRAVSLFDIPSSYRLLIEDGGRHQEGKATFLWVKPDSEEGIAVTFSSEGKLVEFTQDVPDEWNRRPVLPVDALRRRAEQFVSSHEPKALEAFSHVTVTTEKNGVWVHFRQEALGLPLPLSGCRVKVHQSGAVTDFTYFGVQPLPEPPARLVEEAVCERFLENDVTLTLVLKLLPESVFAGGGGTWRLVYEPEPVYLTFSAETGPQAKAAADEENVNWLPLSAEAVSACEQGVESLEELIGIDPVHYERIQQTALFAAENQTAVVWGRRDRVSQEPDRPYRSIREFFLRRQEERAAMAQLDANTGRLLSFWRWEEEGGTLRLSREECLERAVSFLRRAVPELLPLLELASDVRDDGGDERREREHFRFRVRRGGIPCEPGFLFVTVHSSTGRIERFSGLDAPPNGLIHAPIIPALPPREALRRLREETVFRLQWKRCRDGGQSLYRLQYAAIHKESGLPVRLVDASSGEVICERRHG</sequence>
<protein>
    <submittedName>
        <fullName evidence="2">DUF4901 domain-containing protein</fullName>
    </submittedName>
</protein>
<feature type="domain" description="YcdB/YcdC repeated" evidence="1">
    <location>
        <begin position="15"/>
        <end position="154"/>
    </location>
</feature>
<dbReference type="Proteomes" id="UP001151071">
    <property type="component" value="Unassembled WGS sequence"/>
</dbReference>
<evidence type="ECO:0000259" key="1">
    <source>
        <dbReference type="Pfam" id="PF16244"/>
    </source>
</evidence>
<dbReference type="RefSeq" id="WP_271139640.1">
    <property type="nucleotide sequence ID" value="NZ_JAPYYP010000004.1"/>
</dbReference>
<reference evidence="2" key="1">
    <citation type="submission" date="2022-12" db="EMBL/GenBank/DDBJ databases">
        <title>Draft genome sequence of the thermophilic strain Brevibacillus thermoruber HT42, isolated from Los Humeros, Puebla, Mexico, with biotechnological potential.</title>
        <authorList>
            <person name="Lara Sanchez J."/>
            <person name="Solis Palacios R."/>
            <person name="Bustos Baena A.S."/>
            <person name="Ruz Baez A.E."/>
            <person name="Espinosa Luna G."/>
            <person name="Oliart Ros R.M."/>
        </authorList>
    </citation>
    <scope>NUCLEOTIDE SEQUENCE</scope>
    <source>
        <strain evidence="2">HT42</strain>
    </source>
</reference>
<evidence type="ECO:0000313" key="2">
    <source>
        <dbReference type="EMBL" id="MDA5107813.1"/>
    </source>
</evidence>
<organism evidence="2 3">
    <name type="scientific">Brevibacillus thermoruber</name>
    <dbReference type="NCBI Taxonomy" id="33942"/>
    <lineage>
        <taxon>Bacteria</taxon>
        <taxon>Bacillati</taxon>
        <taxon>Bacillota</taxon>
        <taxon>Bacilli</taxon>
        <taxon>Bacillales</taxon>
        <taxon>Paenibacillaceae</taxon>
        <taxon>Brevibacillus</taxon>
    </lineage>
</organism>
<proteinExistence type="predicted"/>
<dbReference type="AlphaFoldDB" id="A0A9X3TPV1"/>
<dbReference type="EMBL" id="JAPYYP010000004">
    <property type="protein sequence ID" value="MDA5107813.1"/>
    <property type="molecule type" value="Genomic_DNA"/>
</dbReference>
<dbReference type="Pfam" id="PF16244">
    <property type="entry name" value="DUF4901"/>
    <property type="match status" value="2"/>
</dbReference>
<accession>A0A9X3TPV1</accession>
<comment type="caution">
    <text evidence="2">The sequence shown here is derived from an EMBL/GenBank/DDBJ whole genome shotgun (WGS) entry which is preliminary data.</text>
</comment>
<dbReference type="InterPro" id="IPR032599">
    <property type="entry name" value="YcdB/YcdC_rep_domain"/>
</dbReference>
<evidence type="ECO:0000313" key="3">
    <source>
        <dbReference type="Proteomes" id="UP001151071"/>
    </source>
</evidence>
<name>A0A9X3TPV1_9BACL</name>